<comment type="caution">
    <text evidence="2">The sequence shown here is derived from an EMBL/GenBank/DDBJ whole genome shotgun (WGS) entry which is preliminary data.</text>
</comment>
<evidence type="ECO:0000313" key="3">
    <source>
        <dbReference type="Proteomes" id="UP000789831"/>
    </source>
</evidence>
<dbReference type="InterPro" id="IPR009071">
    <property type="entry name" value="HMG_box_dom"/>
</dbReference>
<evidence type="ECO:0000259" key="1">
    <source>
        <dbReference type="Pfam" id="PF00505"/>
    </source>
</evidence>
<feature type="domain" description="HMG box" evidence="1">
    <location>
        <begin position="56"/>
        <end position="106"/>
    </location>
</feature>
<dbReference type="EMBL" id="CAJVPL010000043">
    <property type="protein sequence ID" value="CAG8437719.1"/>
    <property type="molecule type" value="Genomic_DNA"/>
</dbReference>
<dbReference type="Proteomes" id="UP000789831">
    <property type="component" value="Unassembled WGS sequence"/>
</dbReference>
<name>A0A9N8V4I6_9GLOM</name>
<proteinExistence type="predicted"/>
<dbReference type="SUPFAM" id="SSF47095">
    <property type="entry name" value="HMG-box"/>
    <property type="match status" value="1"/>
</dbReference>
<keyword evidence="3" id="KW-1185">Reference proteome</keyword>
<gene>
    <name evidence="2" type="ORF">AGERDE_LOCUS794</name>
</gene>
<dbReference type="OrthoDB" id="2325316at2759"/>
<sequence length="321" mass="36904">MNNLGKRNKSMEHRIRFTTKKTATVLPPLELPFPPTIDPQQLVSKISTKKILARFPNAFIIYRNQYVQFLKSKGIHLSMTDLSPMISHSWKQENEHVKDAYTRLSLQAEKFVIDRDYSHFNQHEIDYALSTPQQTQFYSEAPILARPIAQRKIPPIYSSTNIENTNDLLNSALVCSASTSPTMEFDDFFKTTSSPESNNIHDLNSISSVNDNKFIPDCANIWQRNDTKIPGFAQLVQENCAYDPFDFLWEPRKSTSHHHHHQHHSTSTDSSSPSFDVDDSTLEFHHYHMNFFDSLNSTNSSPNENYHSDTSFLDFSPIVSS</sequence>
<dbReference type="Pfam" id="PF00505">
    <property type="entry name" value="HMG_box"/>
    <property type="match status" value="1"/>
</dbReference>
<evidence type="ECO:0000313" key="2">
    <source>
        <dbReference type="EMBL" id="CAG8437719.1"/>
    </source>
</evidence>
<dbReference type="AlphaFoldDB" id="A0A9N8V4I6"/>
<reference evidence="2" key="1">
    <citation type="submission" date="2021-06" db="EMBL/GenBank/DDBJ databases">
        <authorList>
            <person name="Kallberg Y."/>
            <person name="Tangrot J."/>
            <person name="Rosling A."/>
        </authorList>
    </citation>
    <scope>NUCLEOTIDE SEQUENCE</scope>
    <source>
        <strain evidence="2">MT106</strain>
    </source>
</reference>
<dbReference type="Gene3D" id="1.10.30.10">
    <property type="entry name" value="High mobility group box domain"/>
    <property type="match status" value="1"/>
</dbReference>
<dbReference type="InterPro" id="IPR036910">
    <property type="entry name" value="HMG_box_dom_sf"/>
</dbReference>
<accession>A0A9N8V4I6</accession>
<organism evidence="2 3">
    <name type="scientific">Ambispora gerdemannii</name>
    <dbReference type="NCBI Taxonomy" id="144530"/>
    <lineage>
        <taxon>Eukaryota</taxon>
        <taxon>Fungi</taxon>
        <taxon>Fungi incertae sedis</taxon>
        <taxon>Mucoromycota</taxon>
        <taxon>Glomeromycotina</taxon>
        <taxon>Glomeromycetes</taxon>
        <taxon>Archaeosporales</taxon>
        <taxon>Ambisporaceae</taxon>
        <taxon>Ambispora</taxon>
    </lineage>
</organism>
<protein>
    <submittedName>
        <fullName evidence="2">10130_t:CDS:1</fullName>
    </submittedName>
</protein>